<dbReference type="Proteomes" id="UP000031978">
    <property type="component" value="Unassembled WGS sequence"/>
</dbReference>
<sequence>MKIRSVISSSDDQIDESNCSKEGKFADESPFIRYLFN</sequence>
<protein>
    <submittedName>
        <fullName evidence="2">Uncharacterized protein</fullName>
    </submittedName>
</protein>
<evidence type="ECO:0000313" key="3">
    <source>
        <dbReference type="Proteomes" id="UP000031978"/>
    </source>
</evidence>
<comment type="caution">
    <text evidence="2">The sequence shown here is derived from an EMBL/GenBank/DDBJ whole genome shotgun (WGS) entry which is preliminary data.</text>
</comment>
<accession>A0AB34QTJ3</accession>
<dbReference type="EMBL" id="JXCL01000037">
    <property type="protein sequence ID" value="KIL14147.1"/>
    <property type="molecule type" value="Genomic_DNA"/>
</dbReference>
<feature type="region of interest" description="Disordered" evidence="1">
    <location>
        <begin position="1"/>
        <end position="21"/>
    </location>
</feature>
<proteinExistence type="predicted"/>
<name>A0AB34QTJ3_BACPU</name>
<reference evidence="2 3" key="1">
    <citation type="submission" date="2014-12" db="EMBL/GenBank/DDBJ databases">
        <title>Draft Genome Sequences of Five Spore-Forming Food Isolates of Bacillus pumilus.</title>
        <authorList>
            <person name="de Jong A."/>
            <person name="van Heel A.J."/>
            <person name="Montalban-Lopez M."/>
            <person name="Krawczyk A.O."/>
            <person name="Berendsen E.M."/>
            <person name="Wells-Bennik M."/>
            <person name="Kuipers O.P."/>
        </authorList>
    </citation>
    <scope>NUCLEOTIDE SEQUENCE [LARGE SCALE GENOMIC DNA]</scope>
    <source>
        <strain evidence="2 3">B4127</strain>
    </source>
</reference>
<evidence type="ECO:0000313" key="2">
    <source>
        <dbReference type="EMBL" id="KIL14147.1"/>
    </source>
</evidence>
<organism evidence="2 3">
    <name type="scientific">Bacillus pumilus</name>
    <name type="common">Bacillus mesentericus</name>
    <dbReference type="NCBI Taxonomy" id="1408"/>
    <lineage>
        <taxon>Bacteria</taxon>
        <taxon>Bacillati</taxon>
        <taxon>Bacillota</taxon>
        <taxon>Bacilli</taxon>
        <taxon>Bacillales</taxon>
        <taxon>Bacillaceae</taxon>
        <taxon>Bacillus</taxon>
    </lineage>
</organism>
<dbReference type="AlphaFoldDB" id="A0AB34QTJ3"/>
<gene>
    <name evidence="2" type="ORF">B4127_2106</name>
</gene>
<feature type="compositionally biased region" description="Polar residues" evidence="1">
    <location>
        <begin position="1"/>
        <end position="11"/>
    </location>
</feature>
<evidence type="ECO:0000256" key="1">
    <source>
        <dbReference type="SAM" id="MobiDB-lite"/>
    </source>
</evidence>